<keyword evidence="9" id="KW-0238">DNA-binding</keyword>
<evidence type="ECO:0000256" key="8">
    <source>
        <dbReference type="ARBA" id="ARBA00023015"/>
    </source>
</evidence>
<dbReference type="InterPro" id="IPR036236">
    <property type="entry name" value="Znf_C2H2_sf"/>
</dbReference>
<organism evidence="15 16">
    <name type="scientific">Scleropages formosus</name>
    <name type="common">Asian bonytongue</name>
    <name type="synonym">Osteoglossum formosum</name>
    <dbReference type="NCBI Taxonomy" id="113540"/>
    <lineage>
        <taxon>Eukaryota</taxon>
        <taxon>Metazoa</taxon>
        <taxon>Chordata</taxon>
        <taxon>Craniata</taxon>
        <taxon>Vertebrata</taxon>
        <taxon>Euteleostomi</taxon>
        <taxon>Actinopterygii</taxon>
        <taxon>Neopterygii</taxon>
        <taxon>Teleostei</taxon>
        <taxon>Osteoglossocephala</taxon>
        <taxon>Osteoglossomorpha</taxon>
        <taxon>Osteoglossiformes</taxon>
        <taxon>Osteoglossidae</taxon>
        <taxon>Scleropages</taxon>
    </lineage>
</organism>
<dbReference type="GO" id="GO:0010468">
    <property type="term" value="P:regulation of gene expression"/>
    <property type="evidence" value="ECO:0007669"/>
    <property type="project" value="TreeGrafter"/>
</dbReference>
<dbReference type="Pfam" id="PF12171">
    <property type="entry name" value="zf-C2H2_jaz"/>
    <property type="match status" value="1"/>
</dbReference>
<keyword evidence="10" id="KW-0804">Transcription</keyword>
<dbReference type="GO" id="GO:0005634">
    <property type="term" value="C:nucleus"/>
    <property type="evidence" value="ECO:0007669"/>
    <property type="project" value="UniProtKB-SubCell"/>
</dbReference>
<dbReference type="PROSITE" id="PS50157">
    <property type="entry name" value="ZINC_FINGER_C2H2_2"/>
    <property type="match status" value="5"/>
</dbReference>
<dbReference type="Ensembl" id="ENSSFOT00015042548.1">
    <property type="protein sequence ID" value="ENSSFOP00015056796.1"/>
    <property type="gene ID" value="ENSSFOG00015031086.1"/>
</dbReference>
<reference evidence="15" key="2">
    <citation type="submission" date="2025-08" db="UniProtKB">
        <authorList>
            <consortium name="Ensembl"/>
        </authorList>
    </citation>
    <scope>IDENTIFICATION</scope>
</reference>
<evidence type="ECO:0000256" key="6">
    <source>
        <dbReference type="ARBA" id="ARBA00022771"/>
    </source>
</evidence>
<evidence type="ECO:0000256" key="12">
    <source>
        <dbReference type="PROSITE-ProRule" id="PRU00042"/>
    </source>
</evidence>
<keyword evidence="8" id="KW-0805">Transcription regulation</keyword>
<keyword evidence="5" id="KW-0677">Repeat</keyword>
<dbReference type="OrthoDB" id="3437960at2759"/>
<sequence length="399" mass="44041">MTKLQLLNQYLTERLMEAVREILEVVGDMISEYQEETARAQRENESLRRRLREVVFVAEAPWTETQEPAAPPVLGGRSPARQEVPALDWDARQKADVETAAGDGKREPCNHPCALDRLPAEEAAQEAPTPGLKKLALEIALSVVSPSSSVSAVHLAEGVVSGATRSAAAAEPEPLPGLRPELVKSEPGDVDPKPERLSEAHANDGVQDNPGGALCDAGASAACDTKGALFESVEQTGKPDEACGDSCLVTFVGDKQHCCFQCGKFFSQRFNLKTHLQIHSGERPYSCNWCGRSFTQSADLRRHQRIHTGEKPHRCTWCEKSFTQVGNLKRHLRIHTGERPYCCSLCGKSFNDGDTLKKHKRIHTGERPYYCTHCSKTFTAASSLQNHLRNHTRESRQPL</sequence>
<protein>
    <submittedName>
        <fullName evidence="15">Zinc finger protein 696-like</fullName>
    </submittedName>
</protein>
<dbReference type="SUPFAM" id="SSF57667">
    <property type="entry name" value="beta-beta-alpha zinc fingers"/>
    <property type="match status" value="3"/>
</dbReference>
<dbReference type="FunFam" id="3.30.160.60:FF:000862">
    <property type="entry name" value="zinc finger protein 697"/>
    <property type="match status" value="1"/>
</dbReference>
<dbReference type="Gene3D" id="3.30.160.60">
    <property type="entry name" value="Classic Zinc Finger"/>
    <property type="match status" value="5"/>
</dbReference>
<comment type="function">
    <text evidence="1">May be involved in transcriptional regulation.</text>
</comment>
<dbReference type="PANTHER" id="PTHR16515:SF49">
    <property type="entry name" value="GASTRULA ZINC FINGER PROTEIN XLCGF49.1-LIKE-RELATED"/>
    <property type="match status" value="1"/>
</dbReference>
<evidence type="ECO:0000256" key="13">
    <source>
        <dbReference type="SAM" id="MobiDB-lite"/>
    </source>
</evidence>
<keyword evidence="11" id="KW-0539">Nucleus</keyword>
<evidence type="ECO:0000256" key="11">
    <source>
        <dbReference type="ARBA" id="ARBA00023242"/>
    </source>
</evidence>
<dbReference type="GeneID" id="108941614"/>
<evidence type="ECO:0000256" key="2">
    <source>
        <dbReference type="ARBA" id="ARBA00004123"/>
    </source>
</evidence>
<feature type="domain" description="C2H2-type" evidence="14">
    <location>
        <begin position="285"/>
        <end position="312"/>
    </location>
</feature>
<evidence type="ECO:0000259" key="14">
    <source>
        <dbReference type="PROSITE" id="PS50157"/>
    </source>
</evidence>
<dbReference type="GO" id="GO:0003677">
    <property type="term" value="F:DNA binding"/>
    <property type="evidence" value="ECO:0007669"/>
    <property type="project" value="UniProtKB-KW"/>
</dbReference>
<evidence type="ECO:0000256" key="1">
    <source>
        <dbReference type="ARBA" id="ARBA00003767"/>
    </source>
</evidence>
<dbReference type="RefSeq" id="XP_029109773.1">
    <property type="nucleotide sequence ID" value="XM_029253940.1"/>
</dbReference>
<feature type="domain" description="C2H2-type" evidence="14">
    <location>
        <begin position="341"/>
        <end position="368"/>
    </location>
</feature>
<dbReference type="AlphaFoldDB" id="A0A8C9TXY5"/>
<proteinExistence type="inferred from homology"/>
<evidence type="ECO:0000313" key="15">
    <source>
        <dbReference type="Ensembl" id="ENSSFOP00015056796.1"/>
    </source>
</evidence>
<dbReference type="KEGG" id="sfm:108941614"/>
<dbReference type="PROSITE" id="PS00028">
    <property type="entry name" value="ZINC_FINGER_C2H2_1"/>
    <property type="match status" value="5"/>
</dbReference>
<dbReference type="GO" id="GO:0008270">
    <property type="term" value="F:zinc ion binding"/>
    <property type="evidence" value="ECO:0007669"/>
    <property type="project" value="UniProtKB-KW"/>
</dbReference>
<dbReference type="FunFam" id="3.30.160.60:FF:000912">
    <property type="entry name" value="Zinc finger protein 660"/>
    <property type="match status" value="1"/>
</dbReference>
<feature type="domain" description="C2H2-type" evidence="14">
    <location>
        <begin position="257"/>
        <end position="284"/>
    </location>
</feature>
<evidence type="ECO:0000256" key="9">
    <source>
        <dbReference type="ARBA" id="ARBA00023125"/>
    </source>
</evidence>
<dbReference type="SMART" id="SM00355">
    <property type="entry name" value="ZnF_C2H2"/>
    <property type="match status" value="5"/>
</dbReference>
<evidence type="ECO:0000256" key="4">
    <source>
        <dbReference type="ARBA" id="ARBA00022723"/>
    </source>
</evidence>
<dbReference type="FunFam" id="3.30.160.60:FF:000690">
    <property type="entry name" value="Zinc finger protein 354C"/>
    <property type="match status" value="1"/>
</dbReference>
<gene>
    <name evidence="15" type="primary">LOC108941614</name>
</gene>
<dbReference type="Pfam" id="PF13894">
    <property type="entry name" value="zf-C2H2_4"/>
    <property type="match status" value="1"/>
</dbReference>
<comment type="subcellular location">
    <subcellularLocation>
        <location evidence="2">Nucleus</location>
    </subcellularLocation>
</comment>
<evidence type="ECO:0000313" key="16">
    <source>
        <dbReference type="Proteomes" id="UP000694397"/>
    </source>
</evidence>
<keyword evidence="4" id="KW-0479">Metal-binding</keyword>
<dbReference type="FunFam" id="3.30.160.60:FF:000360">
    <property type="entry name" value="zinc finger protein 572"/>
    <property type="match status" value="1"/>
</dbReference>
<name>A0A8C9TXY5_SCLFO</name>
<keyword evidence="6 12" id="KW-0863">Zinc-finger</keyword>
<dbReference type="Pfam" id="PF00096">
    <property type="entry name" value="zf-C2H2"/>
    <property type="match status" value="3"/>
</dbReference>
<dbReference type="InterPro" id="IPR013087">
    <property type="entry name" value="Znf_C2H2_type"/>
</dbReference>
<dbReference type="PANTHER" id="PTHR16515">
    <property type="entry name" value="PR DOMAIN ZINC FINGER PROTEIN"/>
    <property type="match status" value="1"/>
</dbReference>
<dbReference type="GeneTree" id="ENSGT01150000286953"/>
<comment type="similarity">
    <text evidence="3">Belongs to the krueppel C2H2-type zinc-finger protein family.</text>
</comment>
<feature type="domain" description="C2H2-type" evidence="14">
    <location>
        <begin position="313"/>
        <end position="340"/>
    </location>
</feature>
<feature type="region of interest" description="Disordered" evidence="13">
    <location>
        <begin position="166"/>
        <end position="211"/>
    </location>
</feature>
<feature type="domain" description="C2H2-type" evidence="14">
    <location>
        <begin position="369"/>
        <end position="396"/>
    </location>
</feature>
<accession>A0A8C9TXY5</accession>
<evidence type="ECO:0000256" key="7">
    <source>
        <dbReference type="ARBA" id="ARBA00022833"/>
    </source>
</evidence>
<feature type="compositionally biased region" description="Basic and acidic residues" evidence="13">
    <location>
        <begin position="181"/>
        <end position="202"/>
    </location>
</feature>
<reference evidence="15 16" key="1">
    <citation type="submission" date="2019-04" db="EMBL/GenBank/DDBJ databases">
        <authorList>
            <consortium name="Wellcome Sanger Institute Data Sharing"/>
        </authorList>
    </citation>
    <scope>NUCLEOTIDE SEQUENCE [LARGE SCALE GENOMIC DNA]</scope>
</reference>
<dbReference type="InterPro" id="IPR050331">
    <property type="entry name" value="Zinc_finger"/>
</dbReference>
<dbReference type="InterPro" id="IPR022755">
    <property type="entry name" value="Znf_C2H2_jaz"/>
</dbReference>
<evidence type="ECO:0000256" key="3">
    <source>
        <dbReference type="ARBA" id="ARBA00006991"/>
    </source>
</evidence>
<keyword evidence="16" id="KW-1185">Reference proteome</keyword>
<evidence type="ECO:0000256" key="10">
    <source>
        <dbReference type="ARBA" id="ARBA00023163"/>
    </source>
</evidence>
<dbReference type="Proteomes" id="UP000694397">
    <property type="component" value="Chromosome 8"/>
</dbReference>
<reference evidence="15" key="3">
    <citation type="submission" date="2025-09" db="UniProtKB">
        <authorList>
            <consortium name="Ensembl"/>
        </authorList>
    </citation>
    <scope>IDENTIFICATION</scope>
</reference>
<keyword evidence="7" id="KW-0862">Zinc</keyword>
<evidence type="ECO:0000256" key="5">
    <source>
        <dbReference type="ARBA" id="ARBA00022737"/>
    </source>
</evidence>
<feature type="compositionally biased region" description="Low complexity" evidence="13">
    <location>
        <begin position="167"/>
        <end position="180"/>
    </location>
</feature>